<dbReference type="AlphaFoldDB" id="A0ABD5MI17"/>
<feature type="transmembrane region" description="Helical" evidence="8">
    <location>
        <begin position="171"/>
        <end position="192"/>
    </location>
</feature>
<sequence length="531" mass="58045">MTYGIWLLEPHVLGPDEKAAVTKALRMGVTQSIFVRDFKKGGNLYIHLLAASFIVPFVYLTLTSDVGELASEARGLSDFFAASEALQDAFYAFVFSARLLSVAFGLATIYVVYLIGTENYDERTGLASAAIVSVTAGFLQTAHFATEDMLLVFLTVLTLYFLSRDGRHTTLLAAVAAGLAVSAKATGAFLVFPLVYRIIRQNDLGSAAGVASLVVHGIASLVAYLLTTPSIFLYPRFFIQEMMYELSTRSIKGTSGLPGWVAQLGNLLQTTGWPLFVLMLAAIGWSVRRLFAREASRFEIVTALFVIPYYTFIGSWENTAVWYIIPLLPALSVVSGTFVVSVLGDVDLKALRSGRSTRQTALEIAFALLLLTSGLYAGLSAAQNGADARVSATEWTGKNIEAGADVDTYSYRIYQPEFEEGIDVHRYLVKDASGANWTTVQERLRCHRPDYVVLSSSHYNRFFGSVESTSISQTYRELLAGKHGYRRVATFGPDPMTDDFRGVLTSGVVPRKLAGDTQIVVLRRRGNGTSC</sequence>
<dbReference type="EMBL" id="JBGNYA010000001">
    <property type="protein sequence ID" value="MFA1612239.1"/>
    <property type="molecule type" value="Genomic_DNA"/>
</dbReference>
<dbReference type="Pfam" id="PF13231">
    <property type="entry name" value="PMT_2"/>
    <property type="match status" value="1"/>
</dbReference>
<feature type="transmembrane region" description="Helical" evidence="8">
    <location>
        <begin position="44"/>
        <end position="62"/>
    </location>
</feature>
<dbReference type="EC" id="2.4.-.-" evidence="10"/>
<keyword evidence="5 8" id="KW-0812">Transmembrane</keyword>
<keyword evidence="11" id="KW-1185">Reference proteome</keyword>
<evidence type="ECO:0000313" key="10">
    <source>
        <dbReference type="EMBL" id="MFA1612239.1"/>
    </source>
</evidence>
<gene>
    <name evidence="10" type="ORF">OS889_14670</name>
</gene>
<feature type="transmembrane region" description="Helical" evidence="8">
    <location>
        <begin position="322"/>
        <end position="343"/>
    </location>
</feature>
<keyword evidence="3 10" id="KW-0328">Glycosyltransferase</keyword>
<evidence type="ECO:0000256" key="2">
    <source>
        <dbReference type="ARBA" id="ARBA00022475"/>
    </source>
</evidence>
<feature type="transmembrane region" description="Helical" evidence="8">
    <location>
        <begin position="125"/>
        <end position="145"/>
    </location>
</feature>
<evidence type="ECO:0000256" key="7">
    <source>
        <dbReference type="ARBA" id="ARBA00023136"/>
    </source>
</evidence>
<name>A0ABD5MI17_9EURY</name>
<evidence type="ECO:0000256" key="1">
    <source>
        <dbReference type="ARBA" id="ARBA00004651"/>
    </source>
</evidence>
<dbReference type="Proteomes" id="UP001570511">
    <property type="component" value="Unassembled WGS sequence"/>
</dbReference>
<feature type="transmembrane region" description="Helical" evidence="8">
    <location>
        <begin position="298"/>
        <end position="316"/>
    </location>
</feature>
<evidence type="ECO:0000256" key="4">
    <source>
        <dbReference type="ARBA" id="ARBA00022679"/>
    </source>
</evidence>
<feature type="transmembrane region" description="Helical" evidence="8">
    <location>
        <begin position="89"/>
        <end position="113"/>
    </location>
</feature>
<dbReference type="PANTHER" id="PTHR33908:SF11">
    <property type="entry name" value="MEMBRANE PROTEIN"/>
    <property type="match status" value="1"/>
</dbReference>
<accession>A0ABD5MI17</accession>
<feature type="transmembrane region" description="Helical" evidence="8">
    <location>
        <begin position="204"/>
        <end position="226"/>
    </location>
</feature>
<feature type="transmembrane region" description="Helical" evidence="8">
    <location>
        <begin position="273"/>
        <end position="291"/>
    </location>
</feature>
<dbReference type="GO" id="GO:0008610">
    <property type="term" value="P:lipid biosynthetic process"/>
    <property type="evidence" value="ECO:0007669"/>
    <property type="project" value="UniProtKB-ARBA"/>
</dbReference>
<proteinExistence type="predicted"/>
<keyword evidence="4 10" id="KW-0808">Transferase</keyword>
<feature type="domain" description="Glycosyltransferase RgtA/B/C/D-like" evidence="9">
    <location>
        <begin position="95"/>
        <end position="225"/>
    </location>
</feature>
<dbReference type="InterPro" id="IPR050297">
    <property type="entry name" value="LipidA_mod_glycosyltrf_83"/>
</dbReference>
<dbReference type="PANTHER" id="PTHR33908">
    <property type="entry name" value="MANNOSYLTRANSFERASE YKCB-RELATED"/>
    <property type="match status" value="1"/>
</dbReference>
<dbReference type="InterPro" id="IPR038731">
    <property type="entry name" value="RgtA/B/C-like"/>
</dbReference>
<evidence type="ECO:0000259" key="9">
    <source>
        <dbReference type="Pfam" id="PF13231"/>
    </source>
</evidence>
<dbReference type="GO" id="GO:0005886">
    <property type="term" value="C:plasma membrane"/>
    <property type="evidence" value="ECO:0007669"/>
    <property type="project" value="UniProtKB-SubCell"/>
</dbReference>
<keyword evidence="7 8" id="KW-0472">Membrane</keyword>
<comment type="subcellular location">
    <subcellularLocation>
        <location evidence="1">Cell membrane</location>
        <topology evidence="1">Multi-pass membrane protein</topology>
    </subcellularLocation>
</comment>
<feature type="transmembrane region" description="Helical" evidence="8">
    <location>
        <begin position="364"/>
        <end position="382"/>
    </location>
</feature>
<organism evidence="10 11">
    <name type="scientific">Halobellus rubicundus</name>
    <dbReference type="NCBI Taxonomy" id="2996466"/>
    <lineage>
        <taxon>Archaea</taxon>
        <taxon>Methanobacteriati</taxon>
        <taxon>Methanobacteriota</taxon>
        <taxon>Stenosarchaea group</taxon>
        <taxon>Halobacteria</taxon>
        <taxon>Halobacteriales</taxon>
        <taxon>Haloferacaceae</taxon>
        <taxon>Halobellus</taxon>
    </lineage>
</organism>
<evidence type="ECO:0000256" key="6">
    <source>
        <dbReference type="ARBA" id="ARBA00022989"/>
    </source>
</evidence>
<evidence type="ECO:0000256" key="5">
    <source>
        <dbReference type="ARBA" id="ARBA00022692"/>
    </source>
</evidence>
<comment type="caution">
    <text evidence="10">The sequence shown here is derived from an EMBL/GenBank/DDBJ whole genome shotgun (WGS) entry which is preliminary data.</text>
</comment>
<reference evidence="10 11" key="1">
    <citation type="submission" date="2024-08" db="EMBL/GenBank/DDBJ databases">
        <title>Halobellus sp. MBLA0158 whole genome sequence.</title>
        <authorList>
            <person name="Hwang C.Y."/>
            <person name="Cho E.-S."/>
            <person name="Seo M.-J."/>
        </authorList>
    </citation>
    <scope>NUCLEOTIDE SEQUENCE [LARGE SCALE GENOMIC DNA]</scope>
    <source>
        <strain evidence="10 11">MBLA0158</strain>
    </source>
</reference>
<evidence type="ECO:0000313" key="11">
    <source>
        <dbReference type="Proteomes" id="UP001570511"/>
    </source>
</evidence>
<dbReference type="RefSeq" id="WP_372391017.1">
    <property type="nucleotide sequence ID" value="NZ_JBGNYA010000001.1"/>
</dbReference>
<keyword evidence="2" id="KW-1003">Cell membrane</keyword>
<evidence type="ECO:0000256" key="3">
    <source>
        <dbReference type="ARBA" id="ARBA00022676"/>
    </source>
</evidence>
<dbReference type="GO" id="GO:0016757">
    <property type="term" value="F:glycosyltransferase activity"/>
    <property type="evidence" value="ECO:0007669"/>
    <property type="project" value="UniProtKB-KW"/>
</dbReference>
<protein>
    <submittedName>
        <fullName evidence="10">Glycosyltransferase family 39 protein</fullName>
        <ecNumber evidence="10">2.4.-.-</ecNumber>
    </submittedName>
</protein>
<evidence type="ECO:0000256" key="8">
    <source>
        <dbReference type="SAM" id="Phobius"/>
    </source>
</evidence>
<keyword evidence="6 8" id="KW-1133">Transmembrane helix</keyword>